<proteinExistence type="predicted"/>
<gene>
    <name evidence="5" type="ORF">DesyoDRAFT_4999</name>
</gene>
<keyword evidence="2" id="KW-0963">Cytoplasm</keyword>
<dbReference type="NCBIfam" id="NF009726">
    <property type="entry name" value="PRK13253.1"/>
    <property type="match status" value="1"/>
</dbReference>
<dbReference type="InterPro" id="IPR023439">
    <property type="entry name" value="Mal_deCO2ase/Cit_lyase_ACP"/>
</dbReference>
<dbReference type="Pfam" id="PF06857">
    <property type="entry name" value="ACP"/>
    <property type="match status" value="1"/>
</dbReference>
<keyword evidence="5" id="KW-0456">Lyase</keyword>
<accession>H5Y025</accession>
<dbReference type="AlphaFoldDB" id="H5Y025"/>
<dbReference type="GO" id="GO:0016829">
    <property type="term" value="F:lyase activity"/>
    <property type="evidence" value="ECO:0007669"/>
    <property type="project" value="UniProtKB-KW"/>
</dbReference>
<dbReference type="GO" id="GO:0005737">
    <property type="term" value="C:cytoplasm"/>
    <property type="evidence" value="ECO:0007669"/>
    <property type="project" value="UniProtKB-SubCell"/>
</dbReference>
<evidence type="ECO:0000313" key="5">
    <source>
        <dbReference type="EMBL" id="EHQ91934.1"/>
    </source>
</evidence>
<keyword evidence="6" id="KW-1185">Reference proteome</keyword>
<dbReference type="InterPro" id="IPR006495">
    <property type="entry name" value="CitD"/>
</dbReference>
<comment type="subcellular location">
    <subcellularLocation>
        <location evidence="1">Cytoplasm</location>
    </subcellularLocation>
</comment>
<dbReference type="Proteomes" id="UP000005104">
    <property type="component" value="Chromosome"/>
</dbReference>
<evidence type="ECO:0000256" key="1">
    <source>
        <dbReference type="ARBA" id="ARBA00004496"/>
    </source>
</evidence>
<dbReference type="HOGENOM" id="CLU_158489_1_0_9"/>
<keyword evidence="3 4" id="KW-0597">Phosphoprotein</keyword>
<dbReference type="EMBL" id="CM001441">
    <property type="protein sequence ID" value="EHQ91934.1"/>
    <property type="molecule type" value="Genomic_DNA"/>
</dbReference>
<organism evidence="5 6">
    <name type="scientific">Desulfosporosinus youngiae DSM 17734</name>
    <dbReference type="NCBI Taxonomy" id="768710"/>
    <lineage>
        <taxon>Bacteria</taxon>
        <taxon>Bacillati</taxon>
        <taxon>Bacillota</taxon>
        <taxon>Clostridia</taxon>
        <taxon>Eubacteriales</taxon>
        <taxon>Desulfitobacteriaceae</taxon>
        <taxon>Desulfosporosinus</taxon>
    </lineage>
</organism>
<dbReference type="PIRSF" id="PIRSF002736">
    <property type="entry name" value="Citrt_lyas_gamma"/>
    <property type="match status" value="1"/>
</dbReference>
<reference evidence="5 6" key="1">
    <citation type="submission" date="2011-11" db="EMBL/GenBank/DDBJ databases">
        <title>The Noncontiguous Finished genome of Desulfosporosinus youngiae DSM 17734.</title>
        <authorList>
            <consortium name="US DOE Joint Genome Institute (JGI-PGF)"/>
            <person name="Lucas S."/>
            <person name="Han J."/>
            <person name="Lapidus A."/>
            <person name="Cheng J.-F."/>
            <person name="Goodwin L."/>
            <person name="Pitluck S."/>
            <person name="Peters L."/>
            <person name="Ovchinnikova G."/>
            <person name="Lu M."/>
            <person name="Land M.L."/>
            <person name="Hauser L."/>
            <person name="Pester M."/>
            <person name="Spring S."/>
            <person name="Ollivier B."/>
            <person name="Rattei T."/>
            <person name="Klenk H.-P."/>
            <person name="Wagner M."/>
            <person name="Loy A."/>
            <person name="Woyke T.J."/>
        </authorList>
    </citation>
    <scope>NUCLEOTIDE SEQUENCE [LARGE SCALE GENOMIC DNA]</scope>
    <source>
        <strain evidence="5 6">DSM 17734</strain>
    </source>
</reference>
<dbReference type="STRING" id="768710.DesyoDRAFT_4999"/>
<evidence type="ECO:0000256" key="3">
    <source>
        <dbReference type="ARBA" id="ARBA00022553"/>
    </source>
</evidence>
<evidence type="ECO:0000313" key="6">
    <source>
        <dbReference type="Proteomes" id="UP000005104"/>
    </source>
</evidence>
<sequence>MNMNINITKAAKAGTLESNDILIMVRPNEGGKIELELESIVMKQFGDVIEQVILHKVREMGVEGIWIKAQDKGALDYTIAARVETAISRAI</sequence>
<evidence type="ECO:0000256" key="4">
    <source>
        <dbReference type="PIRSR" id="PIRSR002736-50"/>
    </source>
</evidence>
<dbReference type="NCBIfam" id="TIGR01608">
    <property type="entry name" value="citD"/>
    <property type="match status" value="1"/>
</dbReference>
<dbReference type="eggNOG" id="COG3052">
    <property type="taxonomic scope" value="Bacteria"/>
</dbReference>
<name>H5Y025_9FIRM</name>
<protein>
    <submittedName>
        <fullName evidence="5">Citrate lyase acyl carrier protein</fullName>
    </submittedName>
</protein>
<evidence type="ECO:0000256" key="2">
    <source>
        <dbReference type="ARBA" id="ARBA00022490"/>
    </source>
</evidence>
<feature type="modified residue" description="O-(phosphoribosyl dephospho-coenzyme A)serine" evidence="4">
    <location>
        <position position="18"/>
    </location>
</feature>